<evidence type="ECO:0000313" key="2">
    <source>
        <dbReference type="Proteomes" id="UP000324241"/>
    </source>
</evidence>
<dbReference type="EMBL" id="QUQM01000003">
    <property type="protein sequence ID" value="KAA8647945.1"/>
    <property type="molecule type" value="Genomic_DNA"/>
</dbReference>
<dbReference type="InterPro" id="IPR029063">
    <property type="entry name" value="SAM-dependent_MTases_sf"/>
</dbReference>
<organism evidence="1 2">
    <name type="scientific">Aspergillus tanneri</name>
    <dbReference type="NCBI Taxonomy" id="1220188"/>
    <lineage>
        <taxon>Eukaryota</taxon>
        <taxon>Fungi</taxon>
        <taxon>Dikarya</taxon>
        <taxon>Ascomycota</taxon>
        <taxon>Pezizomycotina</taxon>
        <taxon>Eurotiomycetes</taxon>
        <taxon>Eurotiomycetidae</taxon>
        <taxon>Eurotiales</taxon>
        <taxon>Aspergillaceae</taxon>
        <taxon>Aspergillus</taxon>
        <taxon>Aspergillus subgen. Circumdati</taxon>
    </lineage>
</organism>
<accession>A0A5M9MLR1</accession>
<dbReference type="OrthoDB" id="61390at2759"/>
<evidence type="ECO:0000313" key="1">
    <source>
        <dbReference type="EMBL" id="KAA8647945.1"/>
    </source>
</evidence>
<dbReference type="Proteomes" id="UP000324241">
    <property type="component" value="Unassembled WGS sequence"/>
</dbReference>
<dbReference type="VEuPathDB" id="FungiDB:EYZ11_011877"/>
<reference evidence="1 2" key="1">
    <citation type="submission" date="2019-08" db="EMBL/GenBank/DDBJ databases">
        <title>The genome sequence of a newly discovered highly antifungal drug resistant Aspergillus species, Aspergillus tanneri NIH 1004.</title>
        <authorList>
            <person name="Mounaud S."/>
            <person name="Singh I."/>
            <person name="Joardar V."/>
            <person name="Pakala S."/>
            <person name="Pakala S."/>
            <person name="Venepally P."/>
            <person name="Chung J.K."/>
            <person name="Losada L."/>
            <person name="Nierman W.C."/>
        </authorList>
    </citation>
    <scope>NUCLEOTIDE SEQUENCE [LARGE SCALE GENOMIC DNA]</scope>
    <source>
        <strain evidence="1 2">NIH1004</strain>
    </source>
</reference>
<proteinExistence type="predicted"/>
<dbReference type="GeneID" id="54326529"/>
<dbReference type="Gene3D" id="3.40.50.150">
    <property type="entry name" value="Vaccinia Virus protein VP39"/>
    <property type="match status" value="1"/>
</dbReference>
<sequence>MAILGKILRWAIRIFRSVIGVDEKKLYGLDHSILHMEVPPTSMWMNMGYWKHTNSFPDACEALLDQVLITADLLSESRTPGAPSTLTVSSSTRSSRFEARHELQRENKIKLVDVGIGCGDQALYLTRRLSRPACHSHTGLSFTDTECAPGESEDMERPRLVESGSLPLFDSYVGITIAQSQADVARERLLKRNPSGNGSPEWTPEIRIFAADAARPALWGQELRDIVVDDKNRGPQITNKHRTGYAETCGSKKEKWQTWLLALDTLYHFEPSRKPLLRCAYRDMRASFMAFDLIISDRATFWEKLILRSICLVTGIPYSNFLSRKEYENMLVEAGYDCNMIVMRDITEYVFKGIAGYIWSKDRELRRYGMHVGKFRGPAKVFDWWADSGAVRGFVIVARWSENQK</sequence>
<dbReference type="RefSeq" id="XP_033427306.1">
    <property type="nucleotide sequence ID" value="XM_033568500.1"/>
</dbReference>
<gene>
    <name evidence="1" type="ORF">ATNIH1004_003827</name>
</gene>
<dbReference type="AlphaFoldDB" id="A0A5M9MLR1"/>
<protein>
    <recommendedName>
        <fullName evidence="3">Methyltransferase domain-containing protein</fullName>
    </recommendedName>
</protein>
<name>A0A5M9MLR1_9EURO</name>
<comment type="caution">
    <text evidence="1">The sequence shown here is derived from an EMBL/GenBank/DDBJ whole genome shotgun (WGS) entry which is preliminary data.</text>
</comment>
<evidence type="ECO:0008006" key="3">
    <source>
        <dbReference type="Google" id="ProtNLM"/>
    </source>
</evidence>